<accession>A0A1S7S206</accession>
<feature type="compositionally biased region" description="Low complexity" evidence="1">
    <location>
        <begin position="112"/>
        <end position="129"/>
    </location>
</feature>
<feature type="region of interest" description="Disordered" evidence="1">
    <location>
        <begin position="44"/>
        <end position="129"/>
    </location>
</feature>
<reference evidence="2 3" key="1">
    <citation type="submission" date="2016-01" db="EMBL/GenBank/DDBJ databases">
        <authorList>
            <person name="Oliw E.H."/>
        </authorList>
    </citation>
    <scope>NUCLEOTIDE SEQUENCE [LARGE SCALE GENOMIC DNA]</scope>
    <source>
        <strain evidence="2 3">Zutra 3-1</strain>
    </source>
</reference>
<proteinExistence type="predicted"/>
<protein>
    <submittedName>
        <fullName evidence="2">Uncharacterized protein</fullName>
    </submittedName>
</protein>
<evidence type="ECO:0000256" key="1">
    <source>
        <dbReference type="SAM" id="MobiDB-lite"/>
    </source>
</evidence>
<dbReference type="EMBL" id="FBWG01000049">
    <property type="protein sequence ID" value="CUX61362.1"/>
    <property type="molecule type" value="Genomic_DNA"/>
</dbReference>
<name>A0A1S7S206_9HYPH</name>
<evidence type="ECO:0000313" key="3">
    <source>
        <dbReference type="Proteomes" id="UP000191987"/>
    </source>
</evidence>
<sequence>MAALRDHPSEHGRGQRGLDLTCLIEERLRLDRFSATAVRNFLPLSAAPPFRAEQESRSRPPSTLFRPDKPPIAQAQWGPRGCGPIVSDQFDSHRGRDGRAPINPKGSRKWQSSANSPPTATPSSATCAL</sequence>
<dbReference type="AlphaFoldDB" id="A0A1S7S206"/>
<evidence type="ECO:0000313" key="2">
    <source>
        <dbReference type="EMBL" id="CUX61362.1"/>
    </source>
</evidence>
<dbReference type="Proteomes" id="UP000191987">
    <property type="component" value="Unassembled WGS sequence"/>
</dbReference>
<organism evidence="2 3">
    <name type="scientific">Agrobacterium deltaense Zutra 3/1</name>
    <dbReference type="NCBI Taxonomy" id="1183427"/>
    <lineage>
        <taxon>Bacteria</taxon>
        <taxon>Pseudomonadati</taxon>
        <taxon>Pseudomonadota</taxon>
        <taxon>Alphaproteobacteria</taxon>
        <taxon>Hyphomicrobiales</taxon>
        <taxon>Rhizobiaceae</taxon>
        <taxon>Rhizobium/Agrobacterium group</taxon>
        <taxon>Agrobacterium</taxon>
    </lineage>
</organism>
<feature type="compositionally biased region" description="Basic and acidic residues" evidence="1">
    <location>
        <begin position="90"/>
        <end position="99"/>
    </location>
</feature>
<gene>
    <name evidence="2" type="ORF">AGR7C_pAt0047</name>
</gene>